<organism evidence="2 3">
    <name type="scientific">Streblomastix strix</name>
    <dbReference type="NCBI Taxonomy" id="222440"/>
    <lineage>
        <taxon>Eukaryota</taxon>
        <taxon>Metamonada</taxon>
        <taxon>Preaxostyla</taxon>
        <taxon>Oxymonadida</taxon>
        <taxon>Streblomastigidae</taxon>
        <taxon>Streblomastix</taxon>
    </lineage>
</organism>
<sequence>MEKQSQHSEHILNFDQSIRHQEQSGNDIKSQIAQHAEHLLQPEISDEEKINLLIQLISLAVSVAENNWNDIITTSGVIETVSGLILETTNPKIRTLCGAAIEVIQQWGKKWE</sequence>
<evidence type="ECO:0000313" key="3">
    <source>
        <dbReference type="Proteomes" id="UP000324800"/>
    </source>
</evidence>
<proteinExistence type="predicted"/>
<accession>A0A5J4V7C5</accession>
<name>A0A5J4V7C5_9EUKA</name>
<protein>
    <submittedName>
        <fullName evidence="2">Uncharacterized protein</fullName>
    </submittedName>
</protein>
<dbReference type="Proteomes" id="UP000324800">
    <property type="component" value="Unassembled WGS sequence"/>
</dbReference>
<comment type="caution">
    <text evidence="2">The sequence shown here is derived from an EMBL/GenBank/DDBJ whole genome shotgun (WGS) entry which is preliminary data.</text>
</comment>
<gene>
    <name evidence="2" type="ORF">EZS28_026458</name>
</gene>
<feature type="region of interest" description="Disordered" evidence="1">
    <location>
        <begin position="1"/>
        <end position="28"/>
    </location>
</feature>
<reference evidence="2 3" key="1">
    <citation type="submission" date="2019-03" db="EMBL/GenBank/DDBJ databases">
        <title>Single cell metagenomics reveals metabolic interactions within the superorganism composed of flagellate Streblomastix strix and complex community of Bacteroidetes bacteria on its surface.</title>
        <authorList>
            <person name="Treitli S.C."/>
            <person name="Kolisko M."/>
            <person name="Husnik F."/>
            <person name="Keeling P."/>
            <person name="Hampl V."/>
        </authorList>
    </citation>
    <scope>NUCLEOTIDE SEQUENCE [LARGE SCALE GENOMIC DNA]</scope>
    <source>
        <strain evidence="2">ST1C</strain>
    </source>
</reference>
<dbReference type="EMBL" id="SNRW01009427">
    <property type="protein sequence ID" value="KAA6378015.1"/>
    <property type="molecule type" value="Genomic_DNA"/>
</dbReference>
<evidence type="ECO:0000256" key="1">
    <source>
        <dbReference type="SAM" id="MobiDB-lite"/>
    </source>
</evidence>
<evidence type="ECO:0000313" key="2">
    <source>
        <dbReference type="EMBL" id="KAA6378015.1"/>
    </source>
</evidence>
<dbReference type="AlphaFoldDB" id="A0A5J4V7C5"/>
<feature type="compositionally biased region" description="Basic and acidic residues" evidence="1">
    <location>
        <begin position="1"/>
        <end position="22"/>
    </location>
</feature>